<dbReference type="NCBIfam" id="TIGR00121">
    <property type="entry name" value="birA_ligase"/>
    <property type="match status" value="1"/>
</dbReference>
<comment type="catalytic activity">
    <reaction evidence="4">
        <text>biotin + L-lysyl-[protein] + ATP = N(6)-biotinyl-L-lysyl-[protein] + AMP + diphosphate + H(+)</text>
        <dbReference type="Rhea" id="RHEA:11756"/>
        <dbReference type="Rhea" id="RHEA-COMP:9752"/>
        <dbReference type="Rhea" id="RHEA-COMP:10505"/>
        <dbReference type="ChEBI" id="CHEBI:15378"/>
        <dbReference type="ChEBI" id="CHEBI:29969"/>
        <dbReference type="ChEBI" id="CHEBI:30616"/>
        <dbReference type="ChEBI" id="CHEBI:33019"/>
        <dbReference type="ChEBI" id="CHEBI:57586"/>
        <dbReference type="ChEBI" id="CHEBI:83144"/>
        <dbReference type="ChEBI" id="CHEBI:456215"/>
        <dbReference type="EC" id="6.3.4.15"/>
    </reaction>
</comment>
<dbReference type="PROSITE" id="PS51733">
    <property type="entry name" value="BPL_LPL_CATALYTIC"/>
    <property type="match status" value="1"/>
</dbReference>
<dbReference type="EMBL" id="JAGSPC010000003">
    <property type="protein sequence ID" value="MBV7260224.1"/>
    <property type="molecule type" value="Genomic_DNA"/>
</dbReference>
<gene>
    <name evidence="6" type="ORF">KCG46_11650</name>
</gene>
<dbReference type="GO" id="GO:0004077">
    <property type="term" value="F:biotin--[biotin carboxyl-carrier protein] ligase activity"/>
    <property type="evidence" value="ECO:0007669"/>
    <property type="project" value="UniProtKB-EC"/>
</dbReference>
<reference evidence="6" key="1">
    <citation type="submission" date="2021-04" db="EMBL/GenBank/DDBJ databases">
        <authorList>
            <person name="Pira H."/>
            <person name="Risdian C."/>
            <person name="Wink J."/>
        </authorList>
    </citation>
    <scope>NUCLEOTIDE SEQUENCE</scope>
    <source>
        <strain evidence="6">WH158</strain>
    </source>
</reference>
<evidence type="ECO:0000256" key="1">
    <source>
        <dbReference type="ARBA" id="ARBA00022598"/>
    </source>
</evidence>
<evidence type="ECO:0000256" key="4">
    <source>
        <dbReference type="ARBA" id="ARBA00047846"/>
    </source>
</evidence>
<dbReference type="EC" id="6.3.4.15" evidence="3"/>
<evidence type="ECO:0000313" key="7">
    <source>
        <dbReference type="Proteomes" id="UP001138681"/>
    </source>
</evidence>
<evidence type="ECO:0000256" key="3">
    <source>
        <dbReference type="ARBA" id="ARBA00024227"/>
    </source>
</evidence>
<keyword evidence="2" id="KW-0092">Biotin</keyword>
<proteinExistence type="predicted"/>
<dbReference type="PANTHER" id="PTHR12835">
    <property type="entry name" value="BIOTIN PROTEIN LIGASE"/>
    <property type="match status" value="1"/>
</dbReference>
<dbReference type="InterPro" id="IPR003142">
    <property type="entry name" value="BPL_C"/>
</dbReference>
<dbReference type="InterPro" id="IPR004143">
    <property type="entry name" value="BPL_LPL_catalytic"/>
</dbReference>
<dbReference type="Pfam" id="PF03099">
    <property type="entry name" value="BPL_LplA_LipB"/>
    <property type="match status" value="1"/>
</dbReference>
<comment type="caution">
    <text evidence="6">The sequence shown here is derived from an EMBL/GenBank/DDBJ whole genome shotgun (WGS) entry which is preliminary data.</text>
</comment>
<protein>
    <recommendedName>
        <fullName evidence="3">biotin--[biotin carboxyl-carrier protein] ligase</fullName>
        <ecNumber evidence="3">6.3.4.15</ecNumber>
    </recommendedName>
</protein>
<organism evidence="6 7">
    <name type="scientific">Erythrobacter crassostreae</name>
    <dbReference type="NCBI Taxonomy" id="2828328"/>
    <lineage>
        <taxon>Bacteria</taxon>
        <taxon>Pseudomonadati</taxon>
        <taxon>Pseudomonadota</taxon>
        <taxon>Alphaproteobacteria</taxon>
        <taxon>Sphingomonadales</taxon>
        <taxon>Erythrobacteraceae</taxon>
        <taxon>Erythrobacter/Porphyrobacter group</taxon>
        <taxon>Erythrobacter</taxon>
    </lineage>
</organism>
<evidence type="ECO:0000313" key="6">
    <source>
        <dbReference type="EMBL" id="MBV7260224.1"/>
    </source>
</evidence>
<keyword evidence="7" id="KW-1185">Reference proteome</keyword>
<sequence length="241" mass="25295">MIETIEVTGSTNADLIDRIGNGEAVLEGKWLQAERQTGGRGRLGRKWESPSGNLFCSTVIDVREGDPPAHSLSFVVGLAVSDALKRSLLPRTPTVLKWPNDVLVRGAKIAGILLERVGDKVVAGVGVNVCHAPELPDRETTSVLYENGKHGGNPGLVLSLLADALVQRVSNWRQFGLPATLDAWTGAAHPVGTALSIKSGDEGEVRGSFAGLDQNGALLLCLANGALRTIHAGDVAMIAEG</sequence>
<evidence type="ECO:0000256" key="2">
    <source>
        <dbReference type="ARBA" id="ARBA00023267"/>
    </source>
</evidence>
<feature type="domain" description="BPL/LPL catalytic" evidence="5">
    <location>
        <begin position="1"/>
        <end position="177"/>
    </location>
</feature>
<keyword evidence="1 6" id="KW-0436">Ligase</keyword>
<dbReference type="InterPro" id="IPR004408">
    <property type="entry name" value="Biotin_CoA_COase_ligase"/>
</dbReference>
<dbReference type="RefSeq" id="WP_218405606.1">
    <property type="nucleotide sequence ID" value="NZ_JAGSPC010000003.1"/>
</dbReference>
<evidence type="ECO:0000259" key="5">
    <source>
        <dbReference type="PROSITE" id="PS51733"/>
    </source>
</evidence>
<dbReference type="Proteomes" id="UP001138681">
    <property type="component" value="Unassembled WGS sequence"/>
</dbReference>
<name>A0A9X1F5G1_9SPHN</name>
<dbReference type="GO" id="GO:0005737">
    <property type="term" value="C:cytoplasm"/>
    <property type="evidence" value="ECO:0007669"/>
    <property type="project" value="TreeGrafter"/>
</dbReference>
<accession>A0A9X1F5G1</accession>
<dbReference type="CDD" id="cd16442">
    <property type="entry name" value="BPL"/>
    <property type="match status" value="1"/>
</dbReference>
<dbReference type="Pfam" id="PF02237">
    <property type="entry name" value="BPL_C"/>
    <property type="match status" value="1"/>
</dbReference>
<dbReference type="PANTHER" id="PTHR12835:SF5">
    <property type="entry name" value="BIOTIN--PROTEIN LIGASE"/>
    <property type="match status" value="1"/>
</dbReference>
<dbReference type="AlphaFoldDB" id="A0A9X1F5G1"/>